<name>A0A0C3NVL2_PHLG1</name>
<proteinExistence type="predicted"/>
<dbReference type="AlphaFoldDB" id="A0A0C3NVL2"/>
<feature type="signal peptide" evidence="1">
    <location>
        <begin position="1"/>
        <end position="26"/>
    </location>
</feature>
<keyword evidence="3" id="KW-1185">Reference proteome</keyword>
<protein>
    <recommendedName>
        <fullName evidence="4">Secreted protein</fullName>
    </recommendedName>
</protein>
<reference evidence="2 3" key="1">
    <citation type="journal article" date="2014" name="PLoS Genet.">
        <title>Analysis of the Phlebiopsis gigantea genome, transcriptome and secretome provides insight into its pioneer colonization strategies of wood.</title>
        <authorList>
            <person name="Hori C."/>
            <person name="Ishida T."/>
            <person name="Igarashi K."/>
            <person name="Samejima M."/>
            <person name="Suzuki H."/>
            <person name="Master E."/>
            <person name="Ferreira P."/>
            <person name="Ruiz-Duenas F.J."/>
            <person name="Held B."/>
            <person name="Canessa P."/>
            <person name="Larrondo L.F."/>
            <person name="Schmoll M."/>
            <person name="Druzhinina I.S."/>
            <person name="Kubicek C.P."/>
            <person name="Gaskell J.A."/>
            <person name="Kersten P."/>
            <person name="St John F."/>
            <person name="Glasner J."/>
            <person name="Sabat G."/>
            <person name="Splinter BonDurant S."/>
            <person name="Syed K."/>
            <person name="Yadav J."/>
            <person name="Mgbeahuruike A.C."/>
            <person name="Kovalchuk A."/>
            <person name="Asiegbu F.O."/>
            <person name="Lackner G."/>
            <person name="Hoffmeister D."/>
            <person name="Rencoret J."/>
            <person name="Gutierrez A."/>
            <person name="Sun H."/>
            <person name="Lindquist E."/>
            <person name="Barry K."/>
            <person name="Riley R."/>
            <person name="Grigoriev I.V."/>
            <person name="Henrissat B."/>
            <person name="Kues U."/>
            <person name="Berka R.M."/>
            <person name="Martinez A.T."/>
            <person name="Covert S.F."/>
            <person name="Blanchette R.A."/>
            <person name="Cullen D."/>
        </authorList>
    </citation>
    <scope>NUCLEOTIDE SEQUENCE [LARGE SCALE GENOMIC DNA]</scope>
    <source>
        <strain evidence="2 3">11061_1 CR5-6</strain>
    </source>
</reference>
<evidence type="ECO:0000313" key="3">
    <source>
        <dbReference type="Proteomes" id="UP000053257"/>
    </source>
</evidence>
<keyword evidence="1" id="KW-0732">Signal</keyword>
<gene>
    <name evidence="2" type="ORF">PHLGIDRAFT_322529</name>
</gene>
<feature type="chain" id="PRO_5002167786" description="Secreted protein" evidence="1">
    <location>
        <begin position="27"/>
        <end position="156"/>
    </location>
</feature>
<sequence>MSTSVPWFVRFSYISISLLWPWGSTGRHNSRQRHYAQYCRPLMAYHPATKRDFEGYLSAGYCALTNKSACYRFVDISLLRGAWLHGLKRSQIPMSTQVDLQGVSAGFRKALIIMHHLASLRPVLHTTASATQTFTHMPGAQHSRTQFPITRGAKHA</sequence>
<evidence type="ECO:0000256" key="1">
    <source>
        <dbReference type="SAM" id="SignalP"/>
    </source>
</evidence>
<accession>A0A0C3NVL2</accession>
<dbReference type="HOGENOM" id="CLU_1687297_0_0_1"/>
<evidence type="ECO:0008006" key="4">
    <source>
        <dbReference type="Google" id="ProtNLM"/>
    </source>
</evidence>
<organism evidence="2 3">
    <name type="scientific">Phlebiopsis gigantea (strain 11061_1 CR5-6)</name>
    <name type="common">White-rot fungus</name>
    <name type="synonym">Peniophora gigantea</name>
    <dbReference type="NCBI Taxonomy" id="745531"/>
    <lineage>
        <taxon>Eukaryota</taxon>
        <taxon>Fungi</taxon>
        <taxon>Dikarya</taxon>
        <taxon>Basidiomycota</taxon>
        <taxon>Agaricomycotina</taxon>
        <taxon>Agaricomycetes</taxon>
        <taxon>Polyporales</taxon>
        <taxon>Phanerochaetaceae</taxon>
        <taxon>Phlebiopsis</taxon>
    </lineage>
</organism>
<evidence type="ECO:0000313" key="2">
    <source>
        <dbReference type="EMBL" id="KIP09409.1"/>
    </source>
</evidence>
<dbReference type="Proteomes" id="UP000053257">
    <property type="component" value="Unassembled WGS sequence"/>
</dbReference>
<dbReference type="EMBL" id="KN840466">
    <property type="protein sequence ID" value="KIP09409.1"/>
    <property type="molecule type" value="Genomic_DNA"/>
</dbReference>